<sequence>MASSGQNLEVYVKAATGDATKLGDCPFSQRVLMTCELKGLLYDVKYVDLDKKPDWFLKISPEGRVPLIKINGKYIPDSDVIVEVLEKEFPCPPLSTDPKITCRGQGLFPAGMAFFKSKDPKCDGSESQFICELDHMNQHLSRDGPYIAGQYLTSADIALAPKLYVLQTALAYYKNWTNFEQFYPALNRFMKNMYALPAFKQTVTPPAVVINGWAKHWPG</sequence>
<protein>
    <submittedName>
        <fullName evidence="9">Uncharacterized protein</fullName>
    </submittedName>
</protein>
<keyword evidence="3" id="KW-0560">Oxidoreductase</keyword>
<feature type="domain" description="GST N-terminal" evidence="7">
    <location>
        <begin position="15"/>
        <end position="93"/>
    </location>
</feature>
<dbReference type="Gene3D" id="1.20.1050.10">
    <property type="match status" value="1"/>
</dbReference>
<comment type="similarity">
    <text evidence="4">Belongs to the GST superfamily. DHAR family.</text>
</comment>
<gene>
    <name evidence="9" type="ORF">KC19_3G264600</name>
</gene>
<dbReference type="InterPro" id="IPR040079">
    <property type="entry name" value="Glutathione_S-Trfase"/>
</dbReference>
<keyword evidence="2" id="KW-0808">Transferase</keyword>
<dbReference type="Pfam" id="PF13410">
    <property type="entry name" value="GST_C_2"/>
    <property type="match status" value="1"/>
</dbReference>
<dbReference type="InterPro" id="IPR036249">
    <property type="entry name" value="Thioredoxin-like_sf"/>
</dbReference>
<dbReference type="InterPro" id="IPR036282">
    <property type="entry name" value="Glutathione-S-Trfase_C_sf"/>
</dbReference>
<dbReference type="AlphaFoldDB" id="A0A8T0IPR9"/>
<evidence type="ECO:0000313" key="9">
    <source>
        <dbReference type="EMBL" id="KAG0585182.1"/>
    </source>
</evidence>
<proteinExistence type="inferred from homology"/>
<dbReference type="SUPFAM" id="SSF52833">
    <property type="entry name" value="Thioredoxin-like"/>
    <property type="match status" value="1"/>
</dbReference>
<keyword evidence="10" id="KW-1185">Reference proteome</keyword>
<comment type="catalytic activity">
    <reaction evidence="6">
        <text>L-dehydroascorbate + 2 glutathione = glutathione disulfide + L-ascorbate</text>
        <dbReference type="Rhea" id="RHEA:24424"/>
        <dbReference type="ChEBI" id="CHEBI:38290"/>
        <dbReference type="ChEBI" id="CHEBI:57925"/>
        <dbReference type="ChEBI" id="CHEBI:58297"/>
        <dbReference type="ChEBI" id="CHEBI:58539"/>
        <dbReference type="EC" id="1.8.5.1"/>
    </reaction>
</comment>
<dbReference type="PROSITE" id="PS50404">
    <property type="entry name" value="GST_NTER"/>
    <property type="match status" value="1"/>
</dbReference>
<dbReference type="FunFam" id="1.20.1050.10:FF:000029">
    <property type="entry name" value="Glutathione S-transferase DHAR3, chloroplastic"/>
    <property type="match status" value="1"/>
</dbReference>
<dbReference type="GO" id="GO:0004364">
    <property type="term" value="F:glutathione transferase activity"/>
    <property type="evidence" value="ECO:0007669"/>
    <property type="project" value="UniProtKB-EC"/>
</dbReference>
<dbReference type="InterPro" id="IPR010987">
    <property type="entry name" value="Glutathione-S-Trfase_C-like"/>
</dbReference>
<evidence type="ECO:0000256" key="3">
    <source>
        <dbReference type="ARBA" id="ARBA00023002"/>
    </source>
</evidence>
<dbReference type="PANTHER" id="PTHR44420:SF2">
    <property type="entry name" value="GLUTATHIONE S-TRANSFERASE DHAR2-RELATED"/>
    <property type="match status" value="1"/>
</dbReference>
<reference evidence="9" key="1">
    <citation type="submission" date="2020-06" db="EMBL/GenBank/DDBJ databases">
        <title>WGS assembly of Ceratodon purpureus strain R40.</title>
        <authorList>
            <person name="Carey S.B."/>
            <person name="Jenkins J."/>
            <person name="Shu S."/>
            <person name="Lovell J.T."/>
            <person name="Sreedasyam A."/>
            <person name="Maumus F."/>
            <person name="Tiley G.P."/>
            <person name="Fernandez-Pozo N."/>
            <person name="Barry K."/>
            <person name="Chen C."/>
            <person name="Wang M."/>
            <person name="Lipzen A."/>
            <person name="Daum C."/>
            <person name="Saski C.A."/>
            <person name="Payton A.C."/>
            <person name="Mcbreen J.C."/>
            <person name="Conrad R.E."/>
            <person name="Kollar L.M."/>
            <person name="Olsson S."/>
            <person name="Huttunen S."/>
            <person name="Landis J.B."/>
            <person name="Wickett N.J."/>
            <person name="Johnson M.G."/>
            <person name="Rensing S.A."/>
            <person name="Grimwood J."/>
            <person name="Schmutz J."/>
            <person name="Mcdaniel S.F."/>
        </authorList>
    </citation>
    <scope>NUCLEOTIDE SEQUENCE</scope>
    <source>
        <strain evidence="9">R40</strain>
    </source>
</reference>
<feature type="domain" description="GST C-terminal" evidence="8">
    <location>
        <begin position="71"/>
        <end position="219"/>
    </location>
</feature>
<comment type="catalytic activity">
    <reaction evidence="5">
        <text>RX + glutathione = an S-substituted glutathione + a halide anion + H(+)</text>
        <dbReference type="Rhea" id="RHEA:16437"/>
        <dbReference type="ChEBI" id="CHEBI:15378"/>
        <dbReference type="ChEBI" id="CHEBI:16042"/>
        <dbReference type="ChEBI" id="CHEBI:17792"/>
        <dbReference type="ChEBI" id="CHEBI:57925"/>
        <dbReference type="ChEBI" id="CHEBI:90779"/>
        <dbReference type="EC" id="2.5.1.18"/>
    </reaction>
</comment>
<name>A0A8T0IPR9_CERPU</name>
<evidence type="ECO:0000256" key="4">
    <source>
        <dbReference type="ARBA" id="ARBA00024194"/>
    </source>
</evidence>
<organism evidence="9 10">
    <name type="scientific">Ceratodon purpureus</name>
    <name type="common">Fire moss</name>
    <name type="synonym">Dicranum purpureum</name>
    <dbReference type="NCBI Taxonomy" id="3225"/>
    <lineage>
        <taxon>Eukaryota</taxon>
        <taxon>Viridiplantae</taxon>
        <taxon>Streptophyta</taxon>
        <taxon>Embryophyta</taxon>
        <taxon>Bryophyta</taxon>
        <taxon>Bryophytina</taxon>
        <taxon>Bryopsida</taxon>
        <taxon>Dicranidae</taxon>
        <taxon>Pseudoditrichales</taxon>
        <taxon>Ditrichaceae</taxon>
        <taxon>Ceratodon</taxon>
    </lineage>
</organism>
<evidence type="ECO:0000256" key="5">
    <source>
        <dbReference type="ARBA" id="ARBA00047960"/>
    </source>
</evidence>
<dbReference type="InterPro" id="IPR044627">
    <property type="entry name" value="DHAR1/2/3/4"/>
</dbReference>
<dbReference type="Gene3D" id="3.40.30.10">
    <property type="entry name" value="Glutaredoxin"/>
    <property type="match status" value="1"/>
</dbReference>
<accession>A0A8T0IPR9</accession>
<keyword evidence="1" id="KW-0216">Detoxification</keyword>
<dbReference type="PANTHER" id="PTHR44420">
    <property type="entry name" value="GLUTATHIONE S-TRANSFERASE DHAR2-RELATED"/>
    <property type="match status" value="1"/>
</dbReference>
<dbReference type="Proteomes" id="UP000822688">
    <property type="component" value="Chromosome 3"/>
</dbReference>
<evidence type="ECO:0000259" key="8">
    <source>
        <dbReference type="PROSITE" id="PS50405"/>
    </source>
</evidence>
<dbReference type="SFLD" id="SFLDS00019">
    <property type="entry name" value="Glutathione_Transferase_(cytos"/>
    <property type="match status" value="1"/>
</dbReference>
<dbReference type="PROSITE" id="PS50405">
    <property type="entry name" value="GST_CTER"/>
    <property type="match status" value="1"/>
</dbReference>
<evidence type="ECO:0000256" key="2">
    <source>
        <dbReference type="ARBA" id="ARBA00022679"/>
    </source>
</evidence>
<dbReference type="SFLD" id="SFLDG00358">
    <property type="entry name" value="Main_(cytGST)"/>
    <property type="match status" value="1"/>
</dbReference>
<dbReference type="EMBL" id="CM026423">
    <property type="protein sequence ID" value="KAG0585182.1"/>
    <property type="molecule type" value="Genomic_DNA"/>
</dbReference>
<dbReference type="GO" id="GO:0045174">
    <property type="term" value="F:glutathione dehydrogenase (ascorbate) activity"/>
    <property type="evidence" value="ECO:0007669"/>
    <property type="project" value="UniProtKB-EC"/>
</dbReference>
<evidence type="ECO:0000256" key="6">
    <source>
        <dbReference type="ARBA" id="ARBA00049544"/>
    </source>
</evidence>
<dbReference type="CDD" id="cd00570">
    <property type="entry name" value="GST_N_family"/>
    <property type="match status" value="1"/>
</dbReference>
<dbReference type="GO" id="GO:0033355">
    <property type="term" value="P:ascorbate glutathione cycle"/>
    <property type="evidence" value="ECO:0007669"/>
    <property type="project" value="InterPro"/>
</dbReference>
<dbReference type="SUPFAM" id="SSF47616">
    <property type="entry name" value="GST C-terminal domain-like"/>
    <property type="match status" value="1"/>
</dbReference>
<dbReference type="InterPro" id="IPR004045">
    <property type="entry name" value="Glutathione_S-Trfase_N"/>
</dbReference>
<evidence type="ECO:0000313" key="10">
    <source>
        <dbReference type="Proteomes" id="UP000822688"/>
    </source>
</evidence>
<evidence type="ECO:0000256" key="1">
    <source>
        <dbReference type="ARBA" id="ARBA00022575"/>
    </source>
</evidence>
<dbReference type="Pfam" id="PF13409">
    <property type="entry name" value="GST_N_2"/>
    <property type="match status" value="1"/>
</dbReference>
<evidence type="ECO:0000259" key="7">
    <source>
        <dbReference type="PROSITE" id="PS50404"/>
    </source>
</evidence>
<comment type="caution">
    <text evidence="9">The sequence shown here is derived from an EMBL/GenBank/DDBJ whole genome shotgun (WGS) entry which is preliminary data.</text>
</comment>